<reference evidence="1 2" key="1">
    <citation type="submission" date="2018-08" db="EMBL/GenBank/DDBJ databases">
        <title>Aphanomyces genome sequencing and annotation.</title>
        <authorList>
            <person name="Minardi D."/>
            <person name="Oidtmann B."/>
            <person name="Van Der Giezen M."/>
            <person name="Studholme D.J."/>
        </authorList>
    </citation>
    <scope>NUCLEOTIDE SEQUENCE [LARGE SCALE GENOMIC DNA]</scope>
    <source>
        <strain evidence="1 2">NJM0002</strain>
    </source>
</reference>
<protein>
    <submittedName>
        <fullName evidence="1">Uncharacterized protein</fullName>
    </submittedName>
</protein>
<dbReference type="EMBL" id="QUSY01000252">
    <property type="protein sequence ID" value="RHY31015.1"/>
    <property type="molecule type" value="Genomic_DNA"/>
</dbReference>
<comment type="caution">
    <text evidence="1">The sequence shown here is derived from an EMBL/GenBank/DDBJ whole genome shotgun (WGS) entry which is preliminary data.</text>
</comment>
<evidence type="ECO:0000313" key="2">
    <source>
        <dbReference type="Proteomes" id="UP000285060"/>
    </source>
</evidence>
<evidence type="ECO:0000313" key="1">
    <source>
        <dbReference type="EMBL" id="RHY31015.1"/>
    </source>
</evidence>
<organism evidence="1 2">
    <name type="scientific">Aphanomyces invadans</name>
    <dbReference type="NCBI Taxonomy" id="157072"/>
    <lineage>
        <taxon>Eukaryota</taxon>
        <taxon>Sar</taxon>
        <taxon>Stramenopiles</taxon>
        <taxon>Oomycota</taxon>
        <taxon>Saprolegniomycetes</taxon>
        <taxon>Saprolegniales</taxon>
        <taxon>Verrucalvaceae</taxon>
        <taxon>Aphanomyces</taxon>
    </lineage>
</organism>
<dbReference type="VEuPathDB" id="FungiDB:H310_13542"/>
<dbReference type="GO" id="GO:0000796">
    <property type="term" value="C:condensin complex"/>
    <property type="evidence" value="ECO:0007669"/>
    <property type="project" value="TreeGrafter"/>
</dbReference>
<dbReference type="InterPro" id="IPR016024">
    <property type="entry name" value="ARM-type_fold"/>
</dbReference>
<sequence length="483" mass="54464">MVRCDAQDAIAQCCEALWISHASGAEAVIPQLIPYLVVQALDGESATAIKRLRDVLDALSLLDFEDTSSRYEHFFHLRILACHDKSARLLKDLLLRCFVSPAFLKTNDGVAILSDLFHLDASFMDDIHEIIRKQVHCQKVSVVKRYGLVYFKLPSLLKLEEDCIQPYLYHAIYIQTPALCTKLHAVLHAFFDAKQVCDPMLHRLVEPILWRGLRATNDQVRKQAALVLFQGFPYQNPSATKEEADALMQKQVDVMLQLVQDTSPATRVVLSLYWEVIPHDSIQQFLFWLFELVQDASSTPVRVAVLQGLPLVLDNHLSHSVLKSLLPKARPSATLIAGMWHIIALLPYQKDAFVLRALDVMAKFECSSNKLLLAGILQCMVQWGEQLTLIESLMDQLHLRRSARANVALLLVDQRLALVPILCEAMFFALQSATAVEFMQRVIEFAVDEPALNVQLLSMVRRSSHASVCQFAGNSLFFLARGH</sequence>
<dbReference type="AlphaFoldDB" id="A0A3R6Z0H2"/>
<name>A0A3R6Z0H2_9STRA</name>
<dbReference type="GO" id="GO:0000070">
    <property type="term" value="P:mitotic sister chromatid segregation"/>
    <property type="evidence" value="ECO:0007669"/>
    <property type="project" value="TreeGrafter"/>
</dbReference>
<dbReference type="Pfam" id="PF12422">
    <property type="entry name" value="Condensin2nSMC"/>
    <property type="match status" value="1"/>
</dbReference>
<dbReference type="InterPro" id="IPR024741">
    <property type="entry name" value="Condensin2_G2"/>
</dbReference>
<accession>A0A3R6Z0H2</accession>
<dbReference type="GO" id="GO:0005634">
    <property type="term" value="C:nucleus"/>
    <property type="evidence" value="ECO:0007669"/>
    <property type="project" value="InterPro"/>
</dbReference>
<keyword evidence="2" id="KW-1185">Reference proteome</keyword>
<dbReference type="Proteomes" id="UP000285060">
    <property type="component" value="Unassembled WGS sequence"/>
</dbReference>
<gene>
    <name evidence="1" type="ORF">DYB32_003832</name>
</gene>
<dbReference type="PANTHER" id="PTHR16199">
    <property type="entry name" value="CONDENSIN-2 COMPLEX SUBUNIT G2"/>
    <property type="match status" value="1"/>
</dbReference>
<dbReference type="SUPFAM" id="SSF48371">
    <property type="entry name" value="ARM repeat"/>
    <property type="match status" value="1"/>
</dbReference>
<proteinExistence type="predicted"/>
<dbReference type="PANTHER" id="PTHR16199:SF4">
    <property type="entry name" value="CONDENSIN-2 COMPLEX SUBUNIT G2"/>
    <property type="match status" value="1"/>
</dbReference>